<evidence type="ECO:0000259" key="6">
    <source>
        <dbReference type="PROSITE" id="PS50056"/>
    </source>
</evidence>
<evidence type="ECO:0000256" key="4">
    <source>
        <dbReference type="SAM" id="Phobius"/>
    </source>
</evidence>
<accession>A0A0L0DVN9</accession>
<keyword evidence="8" id="KW-1185">Reference proteome</keyword>
<protein>
    <recommendedName>
        <fullName evidence="9">Protein-tyrosine-phosphatase</fullName>
    </recommendedName>
</protein>
<dbReference type="Gene3D" id="3.90.190.10">
    <property type="entry name" value="Protein tyrosine phosphatase superfamily"/>
    <property type="match status" value="1"/>
</dbReference>
<dbReference type="GeneID" id="25569605"/>
<dbReference type="InterPro" id="IPR000340">
    <property type="entry name" value="Dual-sp_phosphatase_cat-dom"/>
</dbReference>
<feature type="transmembrane region" description="Helical" evidence="4">
    <location>
        <begin position="245"/>
        <end position="269"/>
    </location>
</feature>
<feature type="domain" description="Tyrosine specific protein phosphatases" evidence="6">
    <location>
        <begin position="107"/>
        <end position="171"/>
    </location>
</feature>
<dbReference type="STRING" id="461836.A0A0L0DVN9"/>
<dbReference type="RefSeq" id="XP_013761229.1">
    <property type="nucleotide sequence ID" value="XM_013905775.1"/>
</dbReference>
<feature type="region of interest" description="Disordered" evidence="3">
    <location>
        <begin position="191"/>
        <end position="211"/>
    </location>
</feature>
<evidence type="ECO:0008006" key="9">
    <source>
        <dbReference type="Google" id="ProtNLM"/>
    </source>
</evidence>
<gene>
    <name evidence="7" type="ORF">AMSG_11690</name>
</gene>
<organism evidence="7 8">
    <name type="scientific">Thecamonas trahens ATCC 50062</name>
    <dbReference type="NCBI Taxonomy" id="461836"/>
    <lineage>
        <taxon>Eukaryota</taxon>
        <taxon>Apusozoa</taxon>
        <taxon>Apusomonadida</taxon>
        <taxon>Apusomonadidae</taxon>
        <taxon>Thecamonas</taxon>
    </lineage>
</organism>
<feature type="domain" description="Tyrosine-protein phosphatase" evidence="5">
    <location>
        <begin position="43"/>
        <end position="192"/>
    </location>
</feature>
<dbReference type="PANTHER" id="PTHR46377">
    <property type="entry name" value="DUAL SPECIFICITY PROTEIN PHOSPHATASE 19"/>
    <property type="match status" value="1"/>
</dbReference>
<keyword evidence="2" id="KW-0904">Protein phosphatase</keyword>
<dbReference type="InterPro" id="IPR029021">
    <property type="entry name" value="Prot-tyrosine_phosphatase-like"/>
</dbReference>
<keyword evidence="4" id="KW-1133">Transmembrane helix</keyword>
<evidence type="ECO:0000313" key="7">
    <source>
        <dbReference type="EMBL" id="KNC56141.1"/>
    </source>
</evidence>
<sequence>MADATEPELGSDDWVDERHKAVFGHSGGDEAESAFDLLKVFSEIQEVVPGVWLTSLDGAQHRARVAATGASHILSLGLPIQMPPVFAGDDELKLTYKIINIADDARSDLIGVIRPALTYMSEAVSTGSGVIVHCQAGVSRSSSVVIAYLMVDPAHRLSYAAAYETVLAARPIIEPNIGFLAQLAAFARQGARLPPPPDPDPDPDPAASQHPHTHPLIGLGYLLCRYHVLDYALVLKDLPLLSHKLTLAALVAAPAVFFVFALALPLASLAHAERAAFPKPHSDFPRPRFLTAEAQLRRRGSF</sequence>
<dbReference type="AlphaFoldDB" id="A0A0L0DVN9"/>
<dbReference type="InterPro" id="IPR016130">
    <property type="entry name" value="Tyr_Pase_AS"/>
</dbReference>
<keyword evidence="4" id="KW-0812">Transmembrane</keyword>
<dbReference type="PANTHER" id="PTHR46377:SF1">
    <property type="entry name" value="DUAL SPECIFICITY PROTEIN PHOSPHATASE 19"/>
    <property type="match status" value="1"/>
</dbReference>
<dbReference type="Proteomes" id="UP000054408">
    <property type="component" value="Unassembled WGS sequence"/>
</dbReference>
<dbReference type="SMART" id="SM00195">
    <property type="entry name" value="DSPc"/>
    <property type="match status" value="1"/>
</dbReference>
<dbReference type="eggNOG" id="KOG1716">
    <property type="taxonomic scope" value="Eukaryota"/>
</dbReference>
<dbReference type="InterPro" id="IPR000387">
    <property type="entry name" value="Tyr_Pase_dom"/>
</dbReference>
<dbReference type="PROSITE" id="PS00383">
    <property type="entry name" value="TYR_PHOSPHATASE_1"/>
    <property type="match status" value="1"/>
</dbReference>
<dbReference type="Pfam" id="PF00782">
    <property type="entry name" value="DSPc"/>
    <property type="match status" value="1"/>
</dbReference>
<dbReference type="InterPro" id="IPR020422">
    <property type="entry name" value="TYR_PHOSPHATASE_DUAL_dom"/>
</dbReference>
<evidence type="ECO:0000256" key="1">
    <source>
        <dbReference type="ARBA" id="ARBA00022801"/>
    </source>
</evidence>
<evidence type="ECO:0000256" key="2">
    <source>
        <dbReference type="ARBA" id="ARBA00022912"/>
    </source>
</evidence>
<evidence type="ECO:0000313" key="8">
    <source>
        <dbReference type="Proteomes" id="UP000054408"/>
    </source>
</evidence>
<dbReference type="GO" id="GO:0008579">
    <property type="term" value="F:JUN kinase phosphatase activity"/>
    <property type="evidence" value="ECO:0007669"/>
    <property type="project" value="TreeGrafter"/>
</dbReference>
<dbReference type="GO" id="GO:0005737">
    <property type="term" value="C:cytoplasm"/>
    <property type="evidence" value="ECO:0007669"/>
    <property type="project" value="TreeGrafter"/>
</dbReference>
<name>A0A0L0DVN9_THETB</name>
<dbReference type="PROSITE" id="PS50056">
    <property type="entry name" value="TYR_PHOSPHATASE_2"/>
    <property type="match status" value="1"/>
</dbReference>
<proteinExistence type="predicted"/>
<dbReference type="EMBL" id="GL349440">
    <property type="protein sequence ID" value="KNC56141.1"/>
    <property type="molecule type" value="Genomic_DNA"/>
</dbReference>
<dbReference type="OrthoDB" id="273181at2759"/>
<keyword evidence="1" id="KW-0378">Hydrolase</keyword>
<dbReference type="CDD" id="cd14498">
    <property type="entry name" value="DSP"/>
    <property type="match status" value="1"/>
</dbReference>
<dbReference type="SUPFAM" id="SSF52799">
    <property type="entry name" value="(Phosphotyrosine protein) phosphatases II"/>
    <property type="match status" value="1"/>
</dbReference>
<evidence type="ECO:0000259" key="5">
    <source>
        <dbReference type="PROSITE" id="PS50054"/>
    </source>
</evidence>
<reference evidence="7 8" key="1">
    <citation type="submission" date="2010-05" db="EMBL/GenBank/DDBJ databases">
        <title>The Genome Sequence of Thecamonas trahens ATCC 50062.</title>
        <authorList>
            <consortium name="The Broad Institute Genome Sequencing Platform"/>
            <person name="Russ C."/>
            <person name="Cuomo C."/>
            <person name="Shea T."/>
            <person name="Young S.K."/>
            <person name="Zeng Q."/>
            <person name="Koehrsen M."/>
            <person name="Haas B."/>
            <person name="Borodovsky M."/>
            <person name="Guigo R."/>
            <person name="Alvarado L."/>
            <person name="Berlin A."/>
            <person name="Bochicchio J."/>
            <person name="Borenstein D."/>
            <person name="Chapman S."/>
            <person name="Chen Z."/>
            <person name="Freedman E."/>
            <person name="Gellesch M."/>
            <person name="Goldberg J."/>
            <person name="Griggs A."/>
            <person name="Gujja S."/>
            <person name="Heilman E."/>
            <person name="Heiman D."/>
            <person name="Hepburn T."/>
            <person name="Howarth C."/>
            <person name="Jen D."/>
            <person name="Larson L."/>
            <person name="Mehta T."/>
            <person name="Park D."/>
            <person name="Pearson M."/>
            <person name="Roberts A."/>
            <person name="Saif S."/>
            <person name="Shenoy N."/>
            <person name="Sisk P."/>
            <person name="Stolte C."/>
            <person name="Sykes S."/>
            <person name="Thomson T."/>
            <person name="Walk T."/>
            <person name="White J."/>
            <person name="Yandava C."/>
            <person name="Burger G."/>
            <person name="Gray M.W."/>
            <person name="Holland P.W.H."/>
            <person name="King N."/>
            <person name="Lang F.B.F."/>
            <person name="Roger A.J."/>
            <person name="Ruiz-Trillo I."/>
            <person name="Lander E."/>
            <person name="Nusbaum C."/>
        </authorList>
    </citation>
    <scope>NUCLEOTIDE SEQUENCE [LARGE SCALE GENOMIC DNA]</scope>
    <source>
        <strain evidence="7 8">ATCC 50062</strain>
    </source>
</reference>
<dbReference type="PROSITE" id="PS50054">
    <property type="entry name" value="TYR_PHOSPHATASE_DUAL"/>
    <property type="match status" value="1"/>
</dbReference>
<keyword evidence="4" id="KW-0472">Membrane</keyword>
<evidence type="ECO:0000256" key="3">
    <source>
        <dbReference type="SAM" id="MobiDB-lite"/>
    </source>
</evidence>